<keyword evidence="2" id="KW-0274">FAD</keyword>
<proteinExistence type="predicted"/>
<evidence type="ECO:0000256" key="3">
    <source>
        <dbReference type="ARBA" id="ARBA00023002"/>
    </source>
</evidence>
<gene>
    <name evidence="5" type="ORF">K491DRAFT_762030</name>
</gene>
<dbReference type="Proteomes" id="UP000799324">
    <property type="component" value="Unassembled WGS sequence"/>
</dbReference>
<dbReference type="PANTHER" id="PTHR46720:SF3">
    <property type="entry name" value="FAD-BINDING DOMAIN-CONTAINING PROTEIN-RELATED"/>
    <property type="match status" value="1"/>
</dbReference>
<reference evidence="5" key="1">
    <citation type="journal article" date="2020" name="Stud. Mycol.">
        <title>101 Dothideomycetes genomes: a test case for predicting lifestyles and emergence of pathogens.</title>
        <authorList>
            <person name="Haridas S."/>
            <person name="Albert R."/>
            <person name="Binder M."/>
            <person name="Bloem J."/>
            <person name="Labutti K."/>
            <person name="Salamov A."/>
            <person name="Andreopoulos B."/>
            <person name="Baker S."/>
            <person name="Barry K."/>
            <person name="Bills G."/>
            <person name="Bluhm B."/>
            <person name="Cannon C."/>
            <person name="Castanera R."/>
            <person name="Culley D."/>
            <person name="Daum C."/>
            <person name="Ezra D."/>
            <person name="Gonzalez J."/>
            <person name="Henrissat B."/>
            <person name="Kuo A."/>
            <person name="Liang C."/>
            <person name="Lipzen A."/>
            <person name="Lutzoni F."/>
            <person name="Magnuson J."/>
            <person name="Mondo S."/>
            <person name="Nolan M."/>
            <person name="Ohm R."/>
            <person name="Pangilinan J."/>
            <person name="Park H.-J."/>
            <person name="Ramirez L."/>
            <person name="Alfaro M."/>
            <person name="Sun H."/>
            <person name="Tritt A."/>
            <person name="Yoshinaga Y."/>
            <person name="Zwiers L.-H."/>
            <person name="Turgeon B."/>
            <person name="Goodwin S."/>
            <person name="Spatafora J."/>
            <person name="Crous P."/>
            <person name="Grigoriev I."/>
        </authorList>
    </citation>
    <scope>NUCLEOTIDE SEQUENCE</scope>
    <source>
        <strain evidence="5">CBS 122681</strain>
    </source>
</reference>
<feature type="domain" description="FAD-binding" evidence="4">
    <location>
        <begin position="140"/>
        <end position="369"/>
    </location>
</feature>
<organism evidence="5 6">
    <name type="scientific">Lophiostoma macrostomum CBS 122681</name>
    <dbReference type="NCBI Taxonomy" id="1314788"/>
    <lineage>
        <taxon>Eukaryota</taxon>
        <taxon>Fungi</taxon>
        <taxon>Dikarya</taxon>
        <taxon>Ascomycota</taxon>
        <taxon>Pezizomycotina</taxon>
        <taxon>Dothideomycetes</taxon>
        <taxon>Pleosporomycetidae</taxon>
        <taxon>Pleosporales</taxon>
        <taxon>Lophiostomataceae</taxon>
        <taxon>Lophiostoma</taxon>
    </lineage>
</organism>
<dbReference type="GO" id="GO:0016491">
    <property type="term" value="F:oxidoreductase activity"/>
    <property type="evidence" value="ECO:0007669"/>
    <property type="project" value="UniProtKB-KW"/>
</dbReference>
<dbReference type="SUPFAM" id="SSF51905">
    <property type="entry name" value="FAD/NAD(P)-binding domain"/>
    <property type="match status" value="1"/>
</dbReference>
<dbReference type="Pfam" id="PF01494">
    <property type="entry name" value="FAD_binding_3"/>
    <property type="match status" value="1"/>
</dbReference>
<protein>
    <submittedName>
        <fullName evidence="5">FAD/NAD(P)-binding domain-containing protein</fullName>
    </submittedName>
</protein>
<dbReference type="GO" id="GO:0071949">
    <property type="term" value="F:FAD binding"/>
    <property type="evidence" value="ECO:0007669"/>
    <property type="project" value="InterPro"/>
</dbReference>
<dbReference type="OrthoDB" id="417877at2759"/>
<evidence type="ECO:0000256" key="2">
    <source>
        <dbReference type="ARBA" id="ARBA00022827"/>
    </source>
</evidence>
<sequence>MAQLPQKISVAIVGGGIAGLCTAIGLQKHAPHLEFTIYEAAARFDVIGSGVAFGPNALEAFTLIDPALREAFDRISTTNQLETKKDTWFEFRWGQDMEYKNGKAKTGDLISAVQCHEGQATVHRARFLEVMLPLIPHDSVKFRKRLAYIKNVGDAEKTRLVFKDGTEALHDVVIGSDGIKSHVREFVDHKSKPGFSTKYCHRGVIPMEKAIAVMGEERAGTNTGYLGKHGHIISFPVDQGDAVSVTLFKGERIWTAENWVVETTREHIAQDYKDWGAFVHELIPLMQDTSIWAVFELVDNPPSTYVRGNVCITGDAAHASAPHQGSGAGMAIEDSYVLSALLTDVKDTKDISRALRAYDAVRRPRTRRFQTSSRDAGLFWEFEHPDFGVDVDKMKPIMQERMEWIWYVDLQKEVEMAKDLLETF</sequence>
<dbReference type="GO" id="GO:0044550">
    <property type="term" value="P:secondary metabolite biosynthetic process"/>
    <property type="evidence" value="ECO:0007669"/>
    <property type="project" value="TreeGrafter"/>
</dbReference>
<keyword evidence="3" id="KW-0560">Oxidoreductase</keyword>
<dbReference type="SUPFAM" id="SSF54373">
    <property type="entry name" value="FAD-linked reductases, C-terminal domain"/>
    <property type="match status" value="1"/>
</dbReference>
<accession>A0A6A6SQW6</accession>
<evidence type="ECO:0000259" key="4">
    <source>
        <dbReference type="Pfam" id="PF01494"/>
    </source>
</evidence>
<name>A0A6A6SQW6_9PLEO</name>
<dbReference type="Pfam" id="PF13450">
    <property type="entry name" value="NAD_binding_8"/>
    <property type="match status" value="1"/>
</dbReference>
<dbReference type="AlphaFoldDB" id="A0A6A6SQW6"/>
<dbReference type="PRINTS" id="PR00420">
    <property type="entry name" value="RNGMNOXGNASE"/>
</dbReference>
<evidence type="ECO:0000256" key="1">
    <source>
        <dbReference type="ARBA" id="ARBA00022630"/>
    </source>
</evidence>
<dbReference type="Gene3D" id="3.50.50.60">
    <property type="entry name" value="FAD/NAD(P)-binding domain"/>
    <property type="match status" value="1"/>
</dbReference>
<dbReference type="InterPro" id="IPR051104">
    <property type="entry name" value="FAD_monoxygenase"/>
</dbReference>
<dbReference type="InterPro" id="IPR002938">
    <property type="entry name" value="FAD-bd"/>
</dbReference>
<dbReference type="EMBL" id="MU004470">
    <property type="protein sequence ID" value="KAF2650030.1"/>
    <property type="molecule type" value="Genomic_DNA"/>
</dbReference>
<keyword evidence="6" id="KW-1185">Reference proteome</keyword>
<dbReference type="InterPro" id="IPR036188">
    <property type="entry name" value="FAD/NAD-bd_sf"/>
</dbReference>
<dbReference type="PANTHER" id="PTHR46720">
    <property type="entry name" value="HYDROXYLASE, PUTATIVE (AFU_ORTHOLOGUE AFUA_3G01460)-RELATED"/>
    <property type="match status" value="1"/>
</dbReference>
<keyword evidence="1" id="KW-0285">Flavoprotein</keyword>
<evidence type="ECO:0000313" key="5">
    <source>
        <dbReference type="EMBL" id="KAF2650030.1"/>
    </source>
</evidence>
<evidence type="ECO:0000313" key="6">
    <source>
        <dbReference type="Proteomes" id="UP000799324"/>
    </source>
</evidence>